<name>A0A7R8XKN7_9CRUS</name>
<keyword evidence="4" id="KW-1185">Reference proteome</keyword>
<evidence type="ECO:0000313" key="3">
    <source>
        <dbReference type="EMBL" id="CAD7249168.1"/>
    </source>
</evidence>
<accession>A0A7R8XKN7</accession>
<reference evidence="3" key="1">
    <citation type="submission" date="2020-11" db="EMBL/GenBank/DDBJ databases">
        <authorList>
            <person name="Tran Van P."/>
        </authorList>
    </citation>
    <scope>NUCLEOTIDE SEQUENCE</scope>
</reference>
<dbReference type="Proteomes" id="UP000677054">
    <property type="component" value="Unassembled WGS sequence"/>
</dbReference>
<protein>
    <submittedName>
        <fullName evidence="3">Uncharacterized protein</fullName>
    </submittedName>
</protein>
<keyword evidence="2" id="KW-0812">Transmembrane</keyword>
<dbReference type="EMBL" id="CAJPEV010002165">
    <property type="protein sequence ID" value="CAG0895934.1"/>
    <property type="molecule type" value="Genomic_DNA"/>
</dbReference>
<keyword evidence="2" id="KW-1133">Transmembrane helix</keyword>
<dbReference type="EMBL" id="LR901682">
    <property type="protein sequence ID" value="CAD7249168.1"/>
    <property type="molecule type" value="Genomic_DNA"/>
</dbReference>
<keyword evidence="2" id="KW-0472">Membrane</keyword>
<evidence type="ECO:0000256" key="2">
    <source>
        <dbReference type="SAM" id="Phobius"/>
    </source>
</evidence>
<feature type="compositionally biased region" description="Basic and acidic residues" evidence="1">
    <location>
        <begin position="1"/>
        <end position="11"/>
    </location>
</feature>
<feature type="region of interest" description="Disordered" evidence="1">
    <location>
        <begin position="1"/>
        <end position="84"/>
    </location>
</feature>
<organism evidence="3">
    <name type="scientific">Darwinula stevensoni</name>
    <dbReference type="NCBI Taxonomy" id="69355"/>
    <lineage>
        <taxon>Eukaryota</taxon>
        <taxon>Metazoa</taxon>
        <taxon>Ecdysozoa</taxon>
        <taxon>Arthropoda</taxon>
        <taxon>Crustacea</taxon>
        <taxon>Oligostraca</taxon>
        <taxon>Ostracoda</taxon>
        <taxon>Podocopa</taxon>
        <taxon>Podocopida</taxon>
        <taxon>Darwinulocopina</taxon>
        <taxon>Darwinuloidea</taxon>
        <taxon>Darwinulidae</taxon>
        <taxon>Darwinula</taxon>
    </lineage>
</organism>
<dbReference type="AlphaFoldDB" id="A0A7R8XKN7"/>
<feature type="transmembrane region" description="Helical" evidence="2">
    <location>
        <begin position="189"/>
        <end position="214"/>
    </location>
</feature>
<evidence type="ECO:0000256" key="1">
    <source>
        <dbReference type="SAM" id="MobiDB-lite"/>
    </source>
</evidence>
<feature type="compositionally biased region" description="Polar residues" evidence="1">
    <location>
        <begin position="18"/>
        <end position="28"/>
    </location>
</feature>
<sequence>MMGDRKGKEVDGEGSDWDSMSETAQPPQRAQPATVVEGEDGVTVTREEPTKSKTFGSSFFSRLKGGKTVTEKDEQKQSNPKESFTDIYSSKYMQNVTLSGSEIQIPPKSVKIEMENHDSEHEPKLSSPFPPECEKDLDKSIGVNELNCSLYDDDVDARDEWDERERLVKDVDVHDANPVNAWRFTLSRFFIFITTFPMIFIQGLLYFIQMLLYLVSTFTVGVIIQVKQYLLRPLFLHILLPLLLFGGLILDRLYSASTPAMEFISFLCDNIARILRAFRLVEIHIHRHSPITTPLASTANP</sequence>
<proteinExistence type="predicted"/>
<feature type="compositionally biased region" description="Low complexity" evidence="1">
    <location>
        <begin position="52"/>
        <end position="61"/>
    </location>
</feature>
<feature type="transmembrane region" description="Helical" evidence="2">
    <location>
        <begin position="234"/>
        <end position="254"/>
    </location>
</feature>
<evidence type="ECO:0000313" key="4">
    <source>
        <dbReference type="Proteomes" id="UP000677054"/>
    </source>
</evidence>
<gene>
    <name evidence="3" type="ORF">DSTB1V02_LOCUS8967</name>
</gene>